<name>A0ABU9YZL6_9RHOO</name>
<feature type="domain" description="Glycosyl transferase family 1" evidence="2">
    <location>
        <begin position="196"/>
        <end position="310"/>
    </location>
</feature>
<proteinExistence type="predicted"/>
<keyword evidence="1" id="KW-0808">Transferase</keyword>
<dbReference type="PANTHER" id="PTHR46401:SF2">
    <property type="entry name" value="GLYCOSYLTRANSFERASE WBBK-RELATED"/>
    <property type="match status" value="1"/>
</dbReference>
<evidence type="ECO:0000259" key="3">
    <source>
        <dbReference type="Pfam" id="PF13439"/>
    </source>
</evidence>
<dbReference type="Proteomes" id="UP001410394">
    <property type="component" value="Unassembled WGS sequence"/>
</dbReference>
<dbReference type="EMBL" id="JBDIVE010000006">
    <property type="protein sequence ID" value="MEN3069228.1"/>
    <property type="molecule type" value="Genomic_DNA"/>
</dbReference>
<dbReference type="Pfam" id="PF00534">
    <property type="entry name" value="Glycos_transf_1"/>
    <property type="match status" value="1"/>
</dbReference>
<sequence length="386" mass="43092">MKIVLFSHPDFMNSKSMPLFARMLSSSFGAVDVVSPKPVFYRLSFGGGVKKWLSYVDQYIVFPVSVKLYIRRLPKDTLFVFCDQALGPWVPLVKNRPHVIHCHDLMALRSALGAVAENPTGLTGKIYQRFIRWGFSQGKNFISVSEQTRTELHRYAHINADESVVVYNGLNYPYCPMTEDARTKCLVDAGLPVEARGMLLHVGGGQWYKNRVGIVEMYAAYAERVKDPLPLWMIGPKDQAAVLQAIKKVPPGGKVYLLSGLDSSALHAAYAHARLLLFPSLSEGFGWPIVEAMACGTPVVTTGEAPMTEVGGDAAFYHYRRTLKNAREWAIEGAVLISNILNLPDDDREAVVRRGIENVARFDSQRTLQAYKAVYRRILERSGFSS</sequence>
<evidence type="ECO:0000313" key="4">
    <source>
        <dbReference type="EMBL" id="MEN3069228.1"/>
    </source>
</evidence>
<dbReference type="InterPro" id="IPR001296">
    <property type="entry name" value="Glyco_trans_1"/>
</dbReference>
<evidence type="ECO:0000313" key="5">
    <source>
        <dbReference type="Proteomes" id="UP001410394"/>
    </source>
</evidence>
<dbReference type="Gene3D" id="3.40.50.2000">
    <property type="entry name" value="Glycogen Phosphorylase B"/>
    <property type="match status" value="2"/>
</dbReference>
<dbReference type="InterPro" id="IPR028098">
    <property type="entry name" value="Glyco_trans_4-like_N"/>
</dbReference>
<dbReference type="CDD" id="cd03809">
    <property type="entry name" value="GT4_MtfB-like"/>
    <property type="match status" value="1"/>
</dbReference>
<feature type="domain" description="Glycosyltransferase subfamily 4-like N-terminal" evidence="3">
    <location>
        <begin position="92"/>
        <end position="171"/>
    </location>
</feature>
<keyword evidence="5" id="KW-1185">Reference proteome</keyword>
<evidence type="ECO:0000256" key="1">
    <source>
        <dbReference type="ARBA" id="ARBA00022679"/>
    </source>
</evidence>
<dbReference type="Pfam" id="PF13439">
    <property type="entry name" value="Glyco_transf_4"/>
    <property type="match status" value="1"/>
</dbReference>
<dbReference type="RefSeq" id="WP_345920000.1">
    <property type="nucleotide sequence ID" value="NZ_JBDIVE010000006.1"/>
</dbReference>
<protein>
    <submittedName>
        <fullName evidence="4">Glycosyltransferase family 1 protein</fullName>
    </submittedName>
</protein>
<comment type="caution">
    <text evidence="4">The sequence shown here is derived from an EMBL/GenBank/DDBJ whole genome shotgun (WGS) entry which is preliminary data.</text>
</comment>
<gene>
    <name evidence="4" type="ORF">ABDB84_12125</name>
</gene>
<accession>A0ABU9YZL6</accession>
<dbReference type="SUPFAM" id="SSF53756">
    <property type="entry name" value="UDP-Glycosyltransferase/glycogen phosphorylase"/>
    <property type="match status" value="1"/>
</dbReference>
<dbReference type="PANTHER" id="PTHR46401">
    <property type="entry name" value="GLYCOSYLTRANSFERASE WBBK-RELATED"/>
    <property type="match status" value="1"/>
</dbReference>
<organism evidence="4 5">
    <name type="scientific">Uliginosibacterium sediminicola</name>
    <dbReference type="NCBI Taxonomy" id="2024550"/>
    <lineage>
        <taxon>Bacteria</taxon>
        <taxon>Pseudomonadati</taxon>
        <taxon>Pseudomonadota</taxon>
        <taxon>Betaproteobacteria</taxon>
        <taxon>Rhodocyclales</taxon>
        <taxon>Zoogloeaceae</taxon>
        <taxon>Uliginosibacterium</taxon>
    </lineage>
</organism>
<evidence type="ECO:0000259" key="2">
    <source>
        <dbReference type="Pfam" id="PF00534"/>
    </source>
</evidence>
<reference evidence="4 5" key="1">
    <citation type="journal article" date="2018" name="Int. J. Syst. Evol. Microbiol.">
        <title>Uliginosibacterium sediminicola sp. nov., isolated from freshwater sediment.</title>
        <authorList>
            <person name="Hwang W.M."/>
            <person name="Kim S.M."/>
            <person name="Kang K."/>
            <person name="Ahn T.Y."/>
        </authorList>
    </citation>
    <scope>NUCLEOTIDE SEQUENCE [LARGE SCALE GENOMIC DNA]</scope>
    <source>
        <strain evidence="4 5">M1-21</strain>
    </source>
</reference>